<dbReference type="GO" id="GO:0009254">
    <property type="term" value="P:peptidoglycan turnover"/>
    <property type="evidence" value="ECO:0007669"/>
    <property type="project" value="TreeGrafter"/>
</dbReference>
<dbReference type="InterPro" id="IPR002502">
    <property type="entry name" value="Amidase_domain"/>
</dbReference>
<accession>A0A0N5AP05</accession>
<evidence type="ECO:0000313" key="7">
    <source>
        <dbReference type="WBParaSite" id="SMUV_0000636401-mRNA-1"/>
    </source>
</evidence>
<dbReference type="AlphaFoldDB" id="A0A0N5AP05"/>
<dbReference type="InterPro" id="IPR036366">
    <property type="entry name" value="PGBDSf"/>
</dbReference>
<dbReference type="CDD" id="cd06583">
    <property type="entry name" value="PGRP"/>
    <property type="match status" value="1"/>
</dbReference>
<evidence type="ECO:0000313" key="6">
    <source>
        <dbReference type="Proteomes" id="UP000046393"/>
    </source>
</evidence>
<comment type="catalytic activity">
    <reaction evidence="1">
        <text>Hydrolyzes the link between N-acetylmuramoyl residues and L-amino acid residues in certain cell-wall glycopeptides.</text>
        <dbReference type="EC" id="3.5.1.28"/>
    </reaction>
</comment>
<dbReference type="SMART" id="SM00644">
    <property type="entry name" value="Ami_2"/>
    <property type="match status" value="1"/>
</dbReference>
<dbReference type="EC" id="3.5.1.28" evidence="2"/>
<protein>
    <recommendedName>
        <fullName evidence="2">N-acetylmuramoyl-L-alanine amidase</fullName>
        <ecNumber evidence="2">3.5.1.28</ecNumber>
    </recommendedName>
</protein>
<organism evidence="6 7">
    <name type="scientific">Syphacia muris</name>
    <dbReference type="NCBI Taxonomy" id="451379"/>
    <lineage>
        <taxon>Eukaryota</taxon>
        <taxon>Metazoa</taxon>
        <taxon>Ecdysozoa</taxon>
        <taxon>Nematoda</taxon>
        <taxon>Chromadorea</taxon>
        <taxon>Rhabditida</taxon>
        <taxon>Spirurina</taxon>
        <taxon>Oxyuridomorpha</taxon>
        <taxon>Oxyuroidea</taxon>
        <taxon>Oxyuridae</taxon>
        <taxon>Syphacia</taxon>
    </lineage>
</organism>
<reference evidence="7" key="1">
    <citation type="submission" date="2017-02" db="UniProtKB">
        <authorList>
            <consortium name="WormBaseParasite"/>
        </authorList>
    </citation>
    <scope>IDENTIFICATION</scope>
</reference>
<dbReference type="WBParaSite" id="SMUV_0000636401-mRNA-1">
    <property type="protein sequence ID" value="SMUV_0000636401-mRNA-1"/>
    <property type="gene ID" value="SMUV_0000636401"/>
</dbReference>
<dbReference type="Proteomes" id="UP000046393">
    <property type="component" value="Unplaced"/>
</dbReference>
<keyword evidence="6" id="KW-1185">Reference proteome</keyword>
<proteinExistence type="predicted"/>
<evidence type="ECO:0000259" key="5">
    <source>
        <dbReference type="SMART" id="SM00644"/>
    </source>
</evidence>
<dbReference type="Pfam" id="PF01510">
    <property type="entry name" value="Amidase_2"/>
    <property type="match status" value="1"/>
</dbReference>
<dbReference type="PANTHER" id="PTHR30417:SF1">
    <property type="entry name" value="N-ACETYLMURAMOYL-L-ALANINE AMIDASE AMID"/>
    <property type="match status" value="1"/>
</dbReference>
<dbReference type="GO" id="GO:0008745">
    <property type="term" value="F:N-acetylmuramoyl-L-alanine amidase activity"/>
    <property type="evidence" value="ECO:0007669"/>
    <property type="project" value="UniProtKB-EC"/>
</dbReference>
<dbReference type="PANTHER" id="PTHR30417">
    <property type="entry name" value="N-ACETYLMURAMOYL-L-ALANINE AMIDASE AMID"/>
    <property type="match status" value="1"/>
</dbReference>
<dbReference type="Gene3D" id="1.10.101.10">
    <property type="entry name" value="PGBD-like superfamily/PGBD"/>
    <property type="match status" value="1"/>
</dbReference>
<dbReference type="Gene3D" id="3.40.80.10">
    <property type="entry name" value="Peptidoglycan recognition protein-like"/>
    <property type="match status" value="1"/>
</dbReference>
<dbReference type="STRING" id="451379.A0A0N5AP05"/>
<feature type="domain" description="N-acetylmuramoyl-L-alanine amidase" evidence="5">
    <location>
        <begin position="92"/>
        <end position="222"/>
    </location>
</feature>
<dbReference type="GO" id="GO:0071555">
    <property type="term" value="P:cell wall organization"/>
    <property type="evidence" value="ECO:0007669"/>
    <property type="project" value="UniProtKB-KW"/>
</dbReference>
<sequence length="343" mass="38939">MAVSAMKKWYDTNGPSDAEVFQKALLNECKEFSAQADLTNCQAMANCQYRKIHLDVHTKAFSTERTCIDIGYCSGSISSWSNFSMVDWTATTHNYQANRCVPVTHLVLHHTVTTSAQETLDILNTRGLSVQYIAGKDGTIYQMVHDYYRAWHAGTSHWGNVNDLNSHSVGVEIVNTGDEPFTKAQMDSVINLSAMLISRWHLEPHNIVGHFDIHPAGKNDPSGYFDWKYYYTKLGLYEDIWPSALSDNEKKTVLMSKNSFKADQLKTLQTRLRNWGYAGSLAVTGAYDLDTEVTIQAFNRHWCPEIFIPESVDQKTNCTITVPSNQVWYRISEERLTKLLQAL</sequence>
<evidence type="ECO:0000256" key="2">
    <source>
        <dbReference type="ARBA" id="ARBA00011901"/>
    </source>
</evidence>
<dbReference type="SUPFAM" id="SSF55846">
    <property type="entry name" value="N-acetylmuramoyl-L-alanine amidase-like"/>
    <property type="match status" value="1"/>
</dbReference>
<dbReference type="GO" id="GO:0009253">
    <property type="term" value="P:peptidoglycan catabolic process"/>
    <property type="evidence" value="ECO:0007669"/>
    <property type="project" value="InterPro"/>
</dbReference>
<evidence type="ECO:0000256" key="3">
    <source>
        <dbReference type="ARBA" id="ARBA00022801"/>
    </source>
</evidence>
<evidence type="ECO:0000256" key="1">
    <source>
        <dbReference type="ARBA" id="ARBA00001561"/>
    </source>
</evidence>
<dbReference type="InterPro" id="IPR051206">
    <property type="entry name" value="NAMLAA_amidase_2"/>
</dbReference>
<keyword evidence="4" id="KW-0961">Cell wall biogenesis/degradation</keyword>
<evidence type="ECO:0000256" key="4">
    <source>
        <dbReference type="ARBA" id="ARBA00023316"/>
    </source>
</evidence>
<dbReference type="InterPro" id="IPR036505">
    <property type="entry name" value="Amidase/PGRP_sf"/>
</dbReference>
<name>A0A0N5AP05_9BILA</name>
<keyword evidence="3" id="KW-0378">Hydrolase</keyword>